<dbReference type="CDD" id="cd18139">
    <property type="entry name" value="HLD_clamp_RarA"/>
    <property type="match status" value="1"/>
</dbReference>
<evidence type="ECO:0000256" key="1">
    <source>
        <dbReference type="ARBA" id="ARBA00006184"/>
    </source>
</evidence>
<keyword evidence="7" id="KW-1185">Reference proteome</keyword>
<dbReference type="Gene3D" id="1.10.8.60">
    <property type="match status" value="1"/>
</dbReference>
<dbReference type="SUPFAM" id="SSF52540">
    <property type="entry name" value="P-loop containing nucleoside triphosphate hydrolases"/>
    <property type="match status" value="1"/>
</dbReference>
<dbReference type="InterPro" id="IPR003593">
    <property type="entry name" value="AAA+_ATPase"/>
</dbReference>
<gene>
    <name evidence="6" type="ORF">ACFSBX_18835</name>
</gene>
<dbReference type="InterPro" id="IPR050311">
    <property type="entry name" value="ORC1/CDC6"/>
</dbReference>
<evidence type="ECO:0000256" key="2">
    <source>
        <dbReference type="ARBA" id="ARBA00022705"/>
    </source>
</evidence>
<dbReference type="InterPro" id="IPR049945">
    <property type="entry name" value="AAA_22"/>
</dbReference>
<dbReference type="GO" id="GO:0006260">
    <property type="term" value="P:DNA replication"/>
    <property type="evidence" value="ECO:0007669"/>
    <property type="project" value="UniProtKB-KW"/>
</dbReference>
<evidence type="ECO:0000313" key="6">
    <source>
        <dbReference type="EMBL" id="MFD1600994.1"/>
    </source>
</evidence>
<organism evidence="6 7">
    <name type="scientific">Halobellus rarus</name>
    <dbReference type="NCBI Taxonomy" id="1126237"/>
    <lineage>
        <taxon>Archaea</taxon>
        <taxon>Methanobacteriati</taxon>
        <taxon>Methanobacteriota</taxon>
        <taxon>Stenosarchaea group</taxon>
        <taxon>Halobacteria</taxon>
        <taxon>Halobacteriales</taxon>
        <taxon>Haloferacaceae</taxon>
        <taxon>Halobellus</taxon>
    </lineage>
</organism>
<name>A0ABD6CU86_9EURY</name>
<dbReference type="RefSeq" id="WP_390278723.1">
    <property type="nucleotide sequence ID" value="NZ_JBHUDK010000020.1"/>
</dbReference>
<dbReference type="Pfam" id="PF13401">
    <property type="entry name" value="AAA_22"/>
    <property type="match status" value="1"/>
</dbReference>
<evidence type="ECO:0000313" key="7">
    <source>
        <dbReference type="Proteomes" id="UP001597085"/>
    </source>
</evidence>
<dbReference type="AlphaFoldDB" id="A0ABD6CU86"/>
<proteinExistence type="inferred from homology"/>
<feature type="non-terminal residue" evidence="6">
    <location>
        <position position="1"/>
    </location>
</feature>
<comment type="caution">
    <text evidence="6">The sequence shown here is derived from an EMBL/GenBank/DDBJ whole genome shotgun (WGS) entry which is preliminary data.</text>
</comment>
<dbReference type="Proteomes" id="UP001597085">
    <property type="component" value="Unassembled WGS sequence"/>
</dbReference>
<keyword evidence="2" id="KW-0235">DNA replication</keyword>
<keyword evidence="3" id="KW-0547">Nucleotide-binding</keyword>
<dbReference type="InterPro" id="IPR027417">
    <property type="entry name" value="P-loop_NTPase"/>
</dbReference>
<dbReference type="Pfam" id="PF22703">
    <property type="entry name" value="Cdc6_lid"/>
    <property type="match status" value="1"/>
</dbReference>
<evidence type="ECO:0000259" key="5">
    <source>
        <dbReference type="SMART" id="SM00382"/>
    </source>
</evidence>
<dbReference type="Gene3D" id="3.40.50.300">
    <property type="entry name" value="P-loop containing nucleotide triphosphate hydrolases"/>
    <property type="match status" value="1"/>
</dbReference>
<sequence>ERRVVIQNARVLKEDWVPQELQHRDGDLQHLSGELKPISHGLGAKNIIITGPSGTGKTTVAKYIVRQLDQEVLGIHWGYVNAISETSKSAIIYSLVRDAGRANDLRPEGTSTALLLDRLRDLDEHFVGIIDEVDVLDDERTIQALWEIPNVTLVLICIDDDDFFADLDSRVASRIRGSAKVTLEKYGHDELVDILWGRIDAGLASGVVEEGTVDHIADVAAGDARHAITLLRRSVRDAVENGDESLTIENVRPVQDDAREEMHKRAVNKLGTHQRHLYEIINDAGEIGASELHARYEQRVADPRVKSTRRKYLQSLEYYQLIEPSGSTRARQYRHREP</sequence>
<keyword evidence="4" id="KW-0067">ATP-binding</keyword>
<dbReference type="InterPro" id="IPR055237">
    <property type="entry name" value="Cdc6_lid"/>
</dbReference>
<evidence type="ECO:0000256" key="4">
    <source>
        <dbReference type="ARBA" id="ARBA00022840"/>
    </source>
</evidence>
<accession>A0ABD6CU86</accession>
<evidence type="ECO:0000256" key="3">
    <source>
        <dbReference type="ARBA" id="ARBA00022741"/>
    </source>
</evidence>
<comment type="similarity">
    <text evidence="1">Belongs to the CDC6/cdc18 family.</text>
</comment>
<dbReference type="SMART" id="SM00382">
    <property type="entry name" value="AAA"/>
    <property type="match status" value="1"/>
</dbReference>
<dbReference type="PANTHER" id="PTHR10763">
    <property type="entry name" value="CELL DIVISION CONTROL PROTEIN 6-RELATED"/>
    <property type="match status" value="1"/>
</dbReference>
<protein>
    <submittedName>
        <fullName evidence="6">Cdc6/Cdc18 family protein</fullName>
    </submittedName>
</protein>
<feature type="domain" description="AAA+ ATPase" evidence="5">
    <location>
        <begin position="43"/>
        <end position="187"/>
    </location>
</feature>
<reference evidence="6 7" key="1">
    <citation type="journal article" date="2019" name="Int. J. Syst. Evol. Microbiol.">
        <title>The Global Catalogue of Microorganisms (GCM) 10K type strain sequencing project: providing services to taxonomists for standard genome sequencing and annotation.</title>
        <authorList>
            <consortium name="The Broad Institute Genomics Platform"/>
            <consortium name="The Broad Institute Genome Sequencing Center for Infectious Disease"/>
            <person name="Wu L."/>
            <person name="Ma J."/>
        </authorList>
    </citation>
    <scope>NUCLEOTIDE SEQUENCE [LARGE SCALE GENOMIC DNA]</scope>
    <source>
        <strain evidence="6 7">CGMCC 1.12121</strain>
    </source>
</reference>
<dbReference type="PANTHER" id="PTHR10763:SF22">
    <property type="entry name" value="ORC1-TYPE DNA REPLICATION PROTEIN"/>
    <property type="match status" value="1"/>
</dbReference>
<dbReference type="EMBL" id="JBHUDK010000020">
    <property type="protein sequence ID" value="MFD1600994.1"/>
    <property type="molecule type" value="Genomic_DNA"/>
</dbReference>
<dbReference type="GO" id="GO:0005524">
    <property type="term" value="F:ATP binding"/>
    <property type="evidence" value="ECO:0007669"/>
    <property type="project" value="UniProtKB-KW"/>
</dbReference>